<dbReference type="InterPro" id="IPR038883">
    <property type="entry name" value="AN11006-like"/>
</dbReference>
<accession>A0ABR3QSQ9</accession>
<evidence type="ECO:0008006" key="4">
    <source>
        <dbReference type="Google" id="ProtNLM"/>
    </source>
</evidence>
<dbReference type="EMBL" id="JAKJXO020000016">
    <property type="protein sequence ID" value="KAL1595181.1"/>
    <property type="molecule type" value="Genomic_DNA"/>
</dbReference>
<comment type="caution">
    <text evidence="2">The sequence shown here is derived from an EMBL/GenBank/DDBJ whole genome shotgun (WGS) entry which is preliminary data.</text>
</comment>
<name>A0ABR3QSQ9_9PLEO</name>
<sequence length="383" mass="42708">MAKRQRDTNAALPVKLADEYHAYPENSTCTESRDDEIALHLDAKRPETSAITFTGGKTEIANTTSPLLKLPGEILNKIYEYALTSEDDLLEHVAVSVASNDPSSTDQVSLGPDMTSPSSNGASHPSTLANEIDGSIVDSRSSALNSTVFQAHFLERDGSEFNQLKYVCKKLWRETCRLELNYNGVLFTDEAGVGVEQIEHFLAACSPSQRQWLKKVTILSGRDEPHVFFGRILRLMGISEHVSQNVLMPYKEYVRLDAFCFNHPSMSINFVINPYRFVETSRNNPVMMTPLVQGMLLRYALRNTLLPAWAFFVPFAEAFLHLLGWPHDHAMPLLQAPNLGIYPQNLVRGTGIGVLLENLERHDSTGHRKETLSQVHGGLSQGI</sequence>
<keyword evidence="3" id="KW-1185">Reference proteome</keyword>
<feature type="region of interest" description="Disordered" evidence="1">
    <location>
        <begin position="100"/>
        <end position="127"/>
    </location>
</feature>
<evidence type="ECO:0000313" key="3">
    <source>
        <dbReference type="Proteomes" id="UP001521785"/>
    </source>
</evidence>
<proteinExistence type="predicted"/>
<dbReference type="PANTHER" id="PTHR42085">
    <property type="entry name" value="F-BOX DOMAIN-CONTAINING PROTEIN"/>
    <property type="match status" value="1"/>
</dbReference>
<evidence type="ECO:0000256" key="1">
    <source>
        <dbReference type="SAM" id="MobiDB-lite"/>
    </source>
</evidence>
<dbReference type="PANTHER" id="PTHR42085:SF1">
    <property type="entry name" value="F-BOX DOMAIN-CONTAINING PROTEIN"/>
    <property type="match status" value="1"/>
</dbReference>
<gene>
    <name evidence="2" type="ORF">SLS60_009869</name>
</gene>
<protein>
    <recommendedName>
        <fullName evidence="4">F-box domain-containing protein</fullName>
    </recommendedName>
</protein>
<dbReference type="Proteomes" id="UP001521785">
    <property type="component" value="Unassembled WGS sequence"/>
</dbReference>
<organism evidence="2 3">
    <name type="scientific">Paraconiothyrium brasiliense</name>
    <dbReference type="NCBI Taxonomy" id="300254"/>
    <lineage>
        <taxon>Eukaryota</taxon>
        <taxon>Fungi</taxon>
        <taxon>Dikarya</taxon>
        <taxon>Ascomycota</taxon>
        <taxon>Pezizomycotina</taxon>
        <taxon>Dothideomycetes</taxon>
        <taxon>Pleosporomycetidae</taxon>
        <taxon>Pleosporales</taxon>
        <taxon>Massarineae</taxon>
        <taxon>Didymosphaeriaceae</taxon>
        <taxon>Paraconiothyrium</taxon>
    </lineage>
</organism>
<reference evidence="2 3" key="1">
    <citation type="submission" date="2024-02" db="EMBL/GenBank/DDBJ databases">
        <title>De novo assembly and annotation of 12 fungi associated with fruit tree decline syndrome in Ontario, Canada.</title>
        <authorList>
            <person name="Sulman M."/>
            <person name="Ellouze W."/>
            <person name="Ilyukhin E."/>
        </authorList>
    </citation>
    <scope>NUCLEOTIDE SEQUENCE [LARGE SCALE GENOMIC DNA]</scope>
    <source>
        <strain evidence="2 3">M42-189</strain>
    </source>
</reference>
<feature type="compositionally biased region" description="Polar residues" evidence="1">
    <location>
        <begin position="115"/>
        <end position="127"/>
    </location>
</feature>
<evidence type="ECO:0000313" key="2">
    <source>
        <dbReference type="EMBL" id="KAL1595181.1"/>
    </source>
</evidence>